<comment type="caution">
    <text evidence="2">The sequence shown here is derived from an EMBL/GenBank/DDBJ whole genome shotgun (WGS) entry which is preliminary data.</text>
</comment>
<protein>
    <submittedName>
        <fullName evidence="2">Uncharacterized protein</fullName>
    </submittedName>
</protein>
<keyword evidence="3" id="KW-1185">Reference proteome</keyword>
<feature type="compositionally biased region" description="Basic and acidic residues" evidence="1">
    <location>
        <begin position="116"/>
        <end position="138"/>
    </location>
</feature>
<dbReference type="Proteomes" id="UP000593567">
    <property type="component" value="Unassembled WGS sequence"/>
</dbReference>
<name>A0A7J7JJ17_BUGNE</name>
<dbReference type="AlphaFoldDB" id="A0A7J7JJ17"/>
<gene>
    <name evidence="2" type="ORF">EB796_016170</name>
</gene>
<evidence type="ECO:0000256" key="1">
    <source>
        <dbReference type="SAM" id="MobiDB-lite"/>
    </source>
</evidence>
<accession>A0A7J7JJ17</accession>
<reference evidence="2" key="1">
    <citation type="submission" date="2020-06" db="EMBL/GenBank/DDBJ databases">
        <title>Draft genome of Bugula neritina, a colonial animal packing powerful symbionts and potential medicines.</title>
        <authorList>
            <person name="Rayko M."/>
        </authorList>
    </citation>
    <scope>NUCLEOTIDE SEQUENCE [LARGE SCALE GENOMIC DNA]</scope>
    <source>
        <strain evidence="2">Kwan_BN1</strain>
    </source>
</reference>
<evidence type="ECO:0000313" key="3">
    <source>
        <dbReference type="Proteomes" id="UP000593567"/>
    </source>
</evidence>
<feature type="compositionally biased region" description="Basic and acidic residues" evidence="1">
    <location>
        <begin position="239"/>
        <end position="266"/>
    </location>
</feature>
<dbReference type="EMBL" id="VXIV02002450">
    <property type="protein sequence ID" value="KAF6025516.1"/>
    <property type="molecule type" value="Genomic_DNA"/>
</dbReference>
<sequence length="296" mass="33974">MGRQFIQILSFTEQGKSLTPTRYKKTRKIAPVKRTQSQYSTSKSRRLNRENFGSTEEQPKNKYQDNLVRAKRSQKSRLKNFEKRSSVKVQHQIIKPKVVVKDKVLQGKSKIEPITTAKKEKVTERKEQKPNPKSEPARKCAKTKTNQKTNKDSELKSVNKVDSSTSRKDLHRKSEKEKQVKANKKKSKLNAAIFSKKKLNPPSETKKEVENISQVNNEEVTEEKPKELAEGLGLASDAQESKEKDLTDESAEKDVKTSENMSLEDHELVAENLMDSKEMDLAKDIMKNEGLFTQHF</sequence>
<organism evidence="2 3">
    <name type="scientific">Bugula neritina</name>
    <name type="common">Brown bryozoan</name>
    <name type="synonym">Sertularia neritina</name>
    <dbReference type="NCBI Taxonomy" id="10212"/>
    <lineage>
        <taxon>Eukaryota</taxon>
        <taxon>Metazoa</taxon>
        <taxon>Spiralia</taxon>
        <taxon>Lophotrochozoa</taxon>
        <taxon>Bryozoa</taxon>
        <taxon>Gymnolaemata</taxon>
        <taxon>Cheilostomatida</taxon>
        <taxon>Flustrina</taxon>
        <taxon>Buguloidea</taxon>
        <taxon>Bugulidae</taxon>
        <taxon>Bugula</taxon>
    </lineage>
</organism>
<feature type="region of interest" description="Disordered" evidence="1">
    <location>
        <begin position="116"/>
        <end position="266"/>
    </location>
</feature>
<feature type="compositionally biased region" description="Basic residues" evidence="1">
    <location>
        <begin position="22"/>
        <end position="31"/>
    </location>
</feature>
<feature type="compositionally biased region" description="Basic and acidic residues" evidence="1">
    <location>
        <begin position="149"/>
        <end position="180"/>
    </location>
</feature>
<feature type="region of interest" description="Disordered" evidence="1">
    <location>
        <begin position="19"/>
        <end position="74"/>
    </location>
</feature>
<proteinExistence type="predicted"/>
<evidence type="ECO:0000313" key="2">
    <source>
        <dbReference type="EMBL" id="KAF6025516.1"/>
    </source>
</evidence>